<reference evidence="9" key="1">
    <citation type="journal article" date="2021" name="G3 (Bethesda)">
        <title>Genome and transcriptome analysis of the beet armyworm Spodoptera exigua reveals targets for pest control. .</title>
        <authorList>
            <person name="Simon S."/>
            <person name="Breeschoten T."/>
            <person name="Jansen H.J."/>
            <person name="Dirks R.P."/>
            <person name="Schranz M.E."/>
            <person name="Ros V.I.D."/>
        </authorList>
    </citation>
    <scope>NUCLEOTIDE SEQUENCE</scope>
    <source>
        <strain evidence="9">TB_SE_WUR_2020</strain>
    </source>
</reference>
<evidence type="ECO:0000256" key="3">
    <source>
        <dbReference type="ARBA" id="ARBA00022771"/>
    </source>
</evidence>
<dbReference type="Pfam" id="PF22628">
    <property type="entry name" value="zf-CCCH_10"/>
    <property type="match status" value="2"/>
</dbReference>
<dbReference type="GO" id="GO:0003723">
    <property type="term" value="F:RNA binding"/>
    <property type="evidence" value="ECO:0007669"/>
    <property type="project" value="TreeGrafter"/>
</dbReference>
<feature type="compositionally biased region" description="Pro residues" evidence="7">
    <location>
        <begin position="398"/>
        <end position="414"/>
    </location>
</feature>
<dbReference type="GO" id="GO:0005737">
    <property type="term" value="C:cytoplasm"/>
    <property type="evidence" value="ECO:0007669"/>
    <property type="project" value="TreeGrafter"/>
</dbReference>
<feature type="non-terminal residue" evidence="9">
    <location>
        <position position="1"/>
    </location>
</feature>
<dbReference type="InterPro" id="IPR054429">
    <property type="entry name" value="Znf-CCCH_Muscleblind-like"/>
</dbReference>
<keyword evidence="1 6" id="KW-0479">Metal-binding</keyword>
<feature type="region of interest" description="Disordered" evidence="7">
    <location>
        <begin position="358"/>
        <end position="417"/>
    </location>
</feature>
<evidence type="ECO:0000256" key="2">
    <source>
        <dbReference type="ARBA" id="ARBA00022737"/>
    </source>
</evidence>
<evidence type="ECO:0000256" key="1">
    <source>
        <dbReference type="ARBA" id="ARBA00022723"/>
    </source>
</evidence>
<dbReference type="PANTHER" id="PTHR12675">
    <property type="entry name" value="MUSCLEBLIND-LIKE PROTEIN"/>
    <property type="match status" value="1"/>
</dbReference>
<dbReference type="Gene3D" id="3.30.1370.210">
    <property type="match status" value="2"/>
</dbReference>
<evidence type="ECO:0000313" key="9">
    <source>
        <dbReference type="EMBL" id="KAH9645200.1"/>
    </source>
</evidence>
<feature type="compositionally biased region" description="Low complexity" evidence="7">
    <location>
        <begin position="489"/>
        <end position="501"/>
    </location>
</feature>
<evidence type="ECO:0000256" key="4">
    <source>
        <dbReference type="ARBA" id="ARBA00022833"/>
    </source>
</evidence>
<dbReference type="PROSITE" id="PS50103">
    <property type="entry name" value="ZF_C3H1"/>
    <property type="match status" value="1"/>
</dbReference>
<dbReference type="SMART" id="SM00356">
    <property type="entry name" value="ZnF_C3H1"/>
    <property type="match status" value="2"/>
</dbReference>
<dbReference type="GO" id="GO:0043484">
    <property type="term" value="P:regulation of RNA splicing"/>
    <property type="evidence" value="ECO:0007669"/>
    <property type="project" value="TreeGrafter"/>
</dbReference>
<evidence type="ECO:0000313" key="10">
    <source>
        <dbReference type="Proteomes" id="UP000814243"/>
    </source>
</evidence>
<keyword evidence="3 6" id="KW-0863">Zinc-finger</keyword>
<evidence type="ECO:0000256" key="6">
    <source>
        <dbReference type="PROSITE-ProRule" id="PRU00723"/>
    </source>
</evidence>
<feature type="domain" description="C3H1-type" evidence="8">
    <location>
        <begin position="291"/>
        <end position="314"/>
    </location>
</feature>
<comment type="caution">
    <text evidence="9">The sequence shown here is derived from an EMBL/GenBank/DDBJ whole genome shotgun (WGS) entry which is preliminary data.</text>
</comment>
<proteinExistence type="inferred from homology"/>
<feature type="zinc finger region" description="C3H1-type" evidence="6">
    <location>
        <begin position="291"/>
        <end position="314"/>
    </location>
</feature>
<feature type="compositionally biased region" description="Pro residues" evidence="7">
    <location>
        <begin position="519"/>
        <end position="539"/>
    </location>
</feature>
<dbReference type="EMBL" id="JACEFF010000057">
    <property type="protein sequence ID" value="KAH9645200.1"/>
    <property type="molecule type" value="Genomic_DNA"/>
</dbReference>
<dbReference type="PANTHER" id="PTHR12675:SF12">
    <property type="entry name" value="PROTEIN MUSCLEBLIND"/>
    <property type="match status" value="1"/>
</dbReference>
<feature type="compositionally biased region" description="Low complexity" evidence="7">
    <location>
        <begin position="509"/>
        <end position="518"/>
    </location>
</feature>
<sequence length="648" mass="68385">LIVNIYHFQGRCNREKPPCKYFHPPQHLKDQLLINGRNHLALKNALMQQMGLTPGQVLPGQVPAVVGGVGGAGAAASHLAALDPISLALLAPQATSPYLSGVPGVGSTYAQYYAPQLVPAVLGHDPAAAAASPLGVMQQPVLQQKLPRTDRLEVSIPCNITFLTVNTLVVLPHVKLMNVGPRSKSGLILPFARPRVSVARGRTASVRLRLLREQHSLTPSGEGPTLLAQTRPVLRTLISLYRKRRPVEVIDTSKLYDVTVKMALPHIGLVHALPITSGSRSRLSKVFARHVCREFQRGACKRAETECRFAHPAPPVAAHDDGCVTVCMDAVKGRCVRDPCRYFHPPLHLQAHLKAQARGATAAAAQQPTASATSEPGKKRPAPTELEPPPAAARRDGPPPPLAPRRPPPAPSPPSGALRSTVCFSFQMDMKSVGSFYYDNFAFPGVVPYKRPAADKAGVPVYQPATTYQQLMQLQQPFVPVSCEYPAPATSAPPTASVPSSAAPPPSAAAPAPTAAAPTPQPAAPAPPAPSPPADPGTPDPAAMAKEVAQKNYVAALAFAAQHSAMAQAAAAYTQQALKAQARAGMQHAGLVRAPHMMVRPGWAPPMPVPYYQQPFMYAVPPPAPPSAAAAAAAAAAAVNPYKKMKTT</sequence>
<evidence type="ECO:0000256" key="7">
    <source>
        <dbReference type="SAM" id="MobiDB-lite"/>
    </source>
</evidence>
<dbReference type="GO" id="GO:0008270">
    <property type="term" value="F:zinc ion binding"/>
    <property type="evidence" value="ECO:0007669"/>
    <property type="project" value="UniProtKB-KW"/>
</dbReference>
<feature type="compositionally biased region" description="Low complexity" evidence="7">
    <location>
        <begin position="358"/>
        <end position="373"/>
    </location>
</feature>
<name>A0A922SPE7_SPOEX</name>
<evidence type="ECO:0000256" key="5">
    <source>
        <dbReference type="ARBA" id="ARBA00038226"/>
    </source>
</evidence>
<comment type="similarity">
    <text evidence="5">Belongs to the muscleblind family.</text>
</comment>
<dbReference type="AlphaFoldDB" id="A0A922SPE7"/>
<organism evidence="9 10">
    <name type="scientific">Spodoptera exigua</name>
    <name type="common">Beet armyworm</name>
    <name type="synonym">Noctua fulgens</name>
    <dbReference type="NCBI Taxonomy" id="7107"/>
    <lineage>
        <taxon>Eukaryota</taxon>
        <taxon>Metazoa</taxon>
        <taxon>Ecdysozoa</taxon>
        <taxon>Arthropoda</taxon>
        <taxon>Hexapoda</taxon>
        <taxon>Insecta</taxon>
        <taxon>Pterygota</taxon>
        <taxon>Neoptera</taxon>
        <taxon>Endopterygota</taxon>
        <taxon>Lepidoptera</taxon>
        <taxon>Glossata</taxon>
        <taxon>Ditrysia</taxon>
        <taxon>Noctuoidea</taxon>
        <taxon>Noctuidae</taxon>
        <taxon>Amphipyrinae</taxon>
        <taxon>Spodoptera</taxon>
    </lineage>
</organism>
<accession>A0A922SPE7</accession>
<feature type="region of interest" description="Disordered" evidence="7">
    <location>
        <begin position="489"/>
        <end position="542"/>
    </location>
</feature>
<keyword evidence="2" id="KW-0677">Repeat</keyword>
<dbReference type="Proteomes" id="UP000814243">
    <property type="component" value="Unassembled WGS sequence"/>
</dbReference>
<protein>
    <recommendedName>
        <fullName evidence="8">C3H1-type domain-containing protein</fullName>
    </recommendedName>
</protein>
<keyword evidence="4 6" id="KW-0862">Zinc</keyword>
<evidence type="ECO:0000259" key="8">
    <source>
        <dbReference type="PROSITE" id="PS50103"/>
    </source>
</evidence>
<dbReference type="InterPro" id="IPR000571">
    <property type="entry name" value="Znf_CCCH"/>
</dbReference>
<dbReference type="GO" id="GO:0005654">
    <property type="term" value="C:nucleoplasm"/>
    <property type="evidence" value="ECO:0007669"/>
    <property type="project" value="TreeGrafter"/>
</dbReference>
<gene>
    <name evidence="9" type="ORF">HF086_005745</name>
</gene>